<dbReference type="Pfam" id="PF02743">
    <property type="entry name" value="dCache_1"/>
    <property type="match status" value="1"/>
</dbReference>
<dbReference type="InterPro" id="IPR012903">
    <property type="entry name" value="Nif11"/>
</dbReference>
<proteinExistence type="predicted"/>
<dbReference type="InterPro" id="IPR003660">
    <property type="entry name" value="HAMP_dom"/>
</dbReference>
<evidence type="ECO:0000313" key="10">
    <source>
        <dbReference type="Proteomes" id="UP000245124"/>
    </source>
</evidence>
<dbReference type="GO" id="GO:0007165">
    <property type="term" value="P:signal transduction"/>
    <property type="evidence" value="ECO:0007669"/>
    <property type="project" value="InterPro"/>
</dbReference>
<dbReference type="Pfam" id="PF07862">
    <property type="entry name" value="Nif11"/>
    <property type="match status" value="1"/>
</dbReference>
<dbReference type="CDD" id="cd12912">
    <property type="entry name" value="PDC2_MCP_like"/>
    <property type="match status" value="1"/>
</dbReference>
<dbReference type="RefSeq" id="WP_244919227.1">
    <property type="nucleotide sequence ID" value="NZ_BDUD01000001.1"/>
</dbReference>
<organism evidence="9 10">
    <name type="scientific">Nostoc commune NIES-4072</name>
    <dbReference type="NCBI Taxonomy" id="2005467"/>
    <lineage>
        <taxon>Bacteria</taxon>
        <taxon>Bacillati</taxon>
        <taxon>Cyanobacteriota</taxon>
        <taxon>Cyanophyceae</taxon>
        <taxon>Nostocales</taxon>
        <taxon>Nostocaceae</taxon>
        <taxon>Nostoc</taxon>
    </lineage>
</organism>
<reference evidence="9 10" key="1">
    <citation type="submission" date="2017-06" db="EMBL/GenBank/DDBJ databases">
        <title>Genome sequencing of cyanobaciteial culture collection at National Institute for Environmental Studies (NIES).</title>
        <authorList>
            <person name="Hirose Y."/>
            <person name="Shimura Y."/>
            <person name="Fujisawa T."/>
            <person name="Nakamura Y."/>
            <person name="Kawachi M."/>
        </authorList>
    </citation>
    <scope>NUCLEOTIDE SEQUENCE [LARGE SCALE GENOMIC DNA]</scope>
    <source>
        <strain evidence="9 10">NIES-4072</strain>
    </source>
</reference>
<evidence type="ECO:0000256" key="2">
    <source>
        <dbReference type="ARBA" id="ARBA00022475"/>
    </source>
</evidence>
<dbReference type="GO" id="GO:0005886">
    <property type="term" value="C:plasma membrane"/>
    <property type="evidence" value="ECO:0007669"/>
    <property type="project" value="UniProtKB-SubCell"/>
</dbReference>
<keyword evidence="5" id="KW-0472">Membrane</keyword>
<evidence type="ECO:0000256" key="5">
    <source>
        <dbReference type="ARBA" id="ARBA00023136"/>
    </source>
</evidence>
<evidence type="ECO:0000256" key="3">
    <source>
        <dbReference type="ARBA" id="ARBA00022692"/>
    </source>
</evidence>
<protein>
    <submittedName>
        <fullName evidence="9">Sensor protein</fullName>
    </submittedName>
</protein>
<keyword evidence="6" id="KW-0175">Coiled coil</keyword>
<evidence type="ECO:0000259" key="8">
    <source>
        <dbReference type="PROSITE" id="PS50885"/>
    </source>
</evidence>
<dbReference type="SMART" id="SM00304">
    <property type="entry name" value="HAMP"/>
    <property type="match status" value="1"/>
</dbReference>
<dbReference type="PROSITE" id="PS50885">
    <property type="entry name" value="HAMP"/>
    <property type="match status" value="1"/>
</dbReference>
<comment type="subcellular location">
    <subcellularLocation>
        <location evidence="1">Cell membrane</location>
        <topology evidence="1">Multi-pass membrane protein</topology>
    </subcellularLocation>
</comment>
<evidence type="ECO:0000256" key="6">
    <source>
        <dbReference type="SAM" id="Coils"/>
    </source>
</evidence>
<evidence type="ECO:0000256" key="7">
    <source>
        <dbReference type="SAM" id="MobiDB-lite"/>
    </source>
</evidence>
<dbReference type="EMBL" id="BDUD01000001">
    <property type="protein sequence ID" value="GBG18967.1"/>
    <property type="molecule type" value="Genomic_DNA"/>
</dbReference>
<keyword evidence="3" id="KW-0812">Transmembrane</keyword>
<feature type="compositionally biased region" description="Basic and acidic residues" evidence="7">
    <location>
        <begin position="579"/>
        <end position="589"/>
    </location>
</feature>
<accession>A0A2R5FJN4</accession>
<gene>
    <name evidence="9" type="ORF">NIES4072_26320</name>
</gene>
<name>A0A2R5FJN4_NOSCO</name>
<dbReference type="Gene3D" id="6.10.340.10">
    <property type="match status" value="1"/>
</dbReference>
<dbReference type="InterPro" id="IPR033479">
    <property type="entry name" value="dCache_1"/>
</dbReference>
<keyword evidence="4" id="KW-1133">Transmembrane helix</keyword>
<evidence type="ECO:0000256" key="1">
    <source>
        <dbReference type="ARBA" id="ARBA00004651"/>
    </source>
</evidence>
<sequence length="618" mass="68491">MSVESAQAFYERIATDELLQKQLQNAASDEQRLEITLAAGYSFTLPEWEVALAKISKSGDSISDASLDAILQRRHFVNAGGVSAVPYQPPSSVWSGLEQIGSIKLLRRLFNPSAWSIRTKLSVALLSVALIPMSFTTYHNLQESLKSAEDSEYRKLELLATSNASRLDQLIIDIQRVAVQVSTDKDVVGFLAATIPQKQIAFRTSMQRTLDNVFRSNPDYDVVYIIDTKGRCVAATNPTFIAQNYAFREYFRFSIQGRPYVSSVLVGTTSGRPGIYFSNPVRSEGGKIVGVAVLKIKGEDIWAIVNALQAGSKSYAFLIDERGVIISHPDKSLLYHSLAPLPPEKQKQSGTLYGIDQIKSLNIPELAAMVGAKQTAHTSYYSSVERTRQMIGFAPLQEQPWVLGVNKAHAQFDAPLNQLIWQNSRSLLAVGAIATIIALILARSIAQPIRTLTKAAQSLVEQDDFDDHQLAKASYANDDIGQLVHVFLQMAQEVKAREQKLKQQVLELNVEIDEAKKARQVADITQTDYFQQLQQKAQTIKGRLSKNDAPETDYFQQLQQKVQNLKGKSIRTYAQVTEESNHKGTEDTQRSLSGKSQQSEPLPLGEGETPKANGKNES</sequence>
<dbReference type="Pfam" id="PF00672">
    <property type="entry name" value="HAMP"/>
    <property type="match status" value="1"/>
</dbReference>
<keyword evidence="2" id="KW-1003">Cell membrane</keyword>
<evidence type="ECO:0000313" key="9">
    <source>
        <dbReference type="EMBL" id="GBG18967.1"/>
    </source>
</evidence>
<dbReference type="CDD" id="cd06225">
    <property type="entry name" value="HAMP"/>
    <property type="match status" value="1"/>
</dbReference>
<dbReference type="NCBIfam" id="TIGR03798">
    <property type="entry name" value="leader_Nif11"/>
    <property type="match status" value="1"/>
</dbReference>
<feature type="compositionally biased region" description="Polar residues" evidence="7">
    <location>
        <begin position="590"/>
        <end position="600"/>
    </location>
</feature>
<feature type="coiled-coil region" evidence="6">
    <location>
        <begin position="491"/>
        <end position="518"/>
    </location>
</feature>
<feature type="region of interest" description="Disordered" evidence="7">
    <location>
        <begin position="576"/>
        <end position="618"/>
    </location>
</feature>
<dbReference type="Gene3D" id="3.30.450.20">
    <property type="entry name" value="PAS domain"/>
    <property type="match status" value="2"/>
</dbReference>
<evidence type="ECO:0000256" key="4">
    <source>
        <dbReference type="ARBA" id="ARBA00022989"/>
    </source>
</evidence>
<dbReference type="InterPro" id="IPR022516">
    <property type="entry name" value="CHP03798_Ocin"/>
</dbReference>
<dbReference type="Proteomes" id="UP000245124">
    <property type="component" value="Unassembled WGS sequence"/>
</dbReference>
<dbReference type="SUPFAM" id="SSF103190">
    <property type="entry name" value="Sensory domain-like"/>
    <property type="match status" value="1"/>
</dbReference>
<dbReference type="InterPro" id="IPR029151">
    <property type="entry name" value="Sensor-like_sf"/>
</dbReference>
<comment type="caution">
    <text evidence="9">The sequence shown here is derived from an EMBL/GenBank/DDBJ whole genome shotgun (WGS) entry which is preliminary data.</text>
</comment>
<dbReference type="AlphaFoldDB" id="A0A2R5FJN4"/>
<dbReference type="CDD" id="cd12914">
    <property type="entry name" value="PDC1_DGC_like"/>
    <property type="match status" value="1"/>
</dbReference>
<feature type="domain" description="HAMP" evidence="8">
    <location>
        <begin position="443"/>
        <end position="499"/>
    </location>
</feature>
<keyword evidence="10" id="KW-1185">Reference proteome</keyword>